<reference evidence="3 4" key="1">
    <citation type="submission" date="2019-07" db="EMBL/GenBank/DDBJ databases">
        <title>The First High-Quality Draft Genome Sequence of the Causal Agent of the Current Panama Disease Epidemic.</title>
        <authorList>
            <person name="Warmington R.J."/>
            <person name="Kay W."/>
            <person name="Jeffries A."/>
            <person name="Bebber D."/>
            <person name="Moore K."/>
            <person name="Studholme D.J."/>
        </authorList>
    </citation>
    <scope>NUCLEOTIDE SEQUENCE [LARGE SCALE GENOMIC DNA]</scope>
    <source>
        <strain evidence="3 4">TR4</strain>
    </source>
</reference>
<feature type="coiled-coil region" evidence="1">
    <location>
        <begin position="411"/>
        <end position="438"/>
    </location>
</feature>
<feature type="compositionally biased region" description="Basic and acidic residues" evidence="2">
    <location>
        <begin position="282"/>
        <end position="295"/>
    </location>
</feature>
<dbReference type="EMBL" id="VMNF01000009">
    <property type="protein sequence ID" value="TXC01025.1"/>
    <property type="molecule type" value="Genomic_DNA"/>
</dbReference>
<feature type="compositionally biased region" description="Basic and acidic residues" evidence="2">
    <location>
        <begin position="25"/>
        <end position="39"/>
    </location>
</feature>
<feature type="compositionally biased region" description="Polar residues" evidence="2">
    <location>
        <begin position="49"/>
        <end position="84"/>
    </location>
</feature>
<accession>A0A5C6SQT1</accession>
<feature type="region of interest" description="Disordered" evidence="2">
    <location>
        <begin position="25"/>
        <end position="84"/>
    </location>
</feature>
<keyword evidence="1" id="KW-0175">Coiled coil</keyword>
<feature type="region of interest" description="Disordered" evidence="2">
    <location>
        <begin position="282"/>
        <end position="371"/>
    </location>
</feature>
<comment type="caution">
    <text evidence="3">The sequence shown here is derived from an EMBL/GenBank/DDBJ whole genome shotgun (WGS) entry which is preliminary data.</text>
</comment>
<evidence type="ECO:0000313" key="4">
    <source>
        <dbReference type="Proteomes" id="UP000321331"/>
    </source>
</evidence>
<organism evidence="3 4">
    <name type="scientific">Fusarium oxysporum f. sp. cubense</name>
    <dbReference type="NCBI Taxonomy" id="61366"/>
    <lineage>
        <taxon>Eukaryota</taxon>
        <taxon>Fungi</taxon>
        <taxon>Dikarya</taxon>
        <taxon>Ascomycota</taxon>
        <taxon>Pezizomycotina</taxon>
        <taxon>Sordariomycetes</taxon>
        <taxon>Hypocreomycetidae</taxon>
        <taxon>Hypocreales</taxon>
        <taxon>Nectriaceae</taxon>
        <taxon>Fusarium</taxon>
        <taxon>Fusarium oxysporum species complex</taxon>
    </lineage>
</organism>
<gene>
    <name evidence="3" type="ORF">FocTR4_00008633</name>
</gene>
<evidence type="ECO:0000256" key="2">
    <source>
        <dbReference type="SAM" id="MobiDB-lite"/>
    </source>
</evidence>
<evidence type="ECO:0000313" key="3">
    <source>
        <dbReference type="EMBL" id="TXC01025.1"/>
    </source>
</evidence>
<dbReference type="Proteomes" id="UP000321331">
    <property type="component" value="Unassembled WGS sequence"/>
</dbReference>
<proteinExistence type="predicted"/>
<feature type="compositionally biased region" description="Basic and acidic residues" evidence="2">
    <location>
        <begin position="357"/>
        <end position="371"/>
    </location>
</feature>
<dbReference type="AlphaFoldDB" id="A0A5C6SQT1"/>
<sequence>MPRPETTSHTTFVYFFWNQSSKLEMTEDKKSETGQEVRETGQTVHHHQQQPSLKDTGSGPPRSQNEPYFDDSPTSTKPTRTQVARETIETYHNYKNKRKTKDHNWWGSKHHEPERGDPDREFQFARNMSVSNQEIKDAQQAYDARIIDPFAGKPDPLGPHLRPTTPPMEKAEKQNKGLEDQGVNVTPELREEVTHQFISNSGIHAALLIRCRNKKDVPVQYVNEFIKSMDRLQLEMATQQHDVTEKLGQTIKDCEEKESRCQQLQTENSKLEMEVHRLKEETEKLQQEEKEKTDIQNEPCGSKAEEEKADLEDSSMQYNKHSIPPPPTVRLPRTPLTSVREASQSSQSSPLSPVTKESLEKKVSEAESERDTFLDQLCSEQDTTRTLSSKIKELEKKPWSVKAAQSHATQDDACRNRVKELELQVQNLKEELRASNDSMRVQGKTNYITVDSLINAVRKENKGTDEEEAPNLVDRINYLNLVCFFRTRNYLQLALREGDHTLARILLNDADKWVKSCKEYFETMDPEVNRQIKGSMLILHGMRKVLTTKDEGILIEGIKYVKHGRSELNKLPKSDSFAQLVQLADSILQATKYDEEQNSLGIKRLPFNPFGWKNKRQYAKIQGTIKDDPAMKAEALRLTGVHSPLSPHKWRKDN</sequence>
<evidence type="ECO:0000256" key="1">
    <source>
        <dbReference type="SAM" id="Coils"/>
    </source>
</evidence>
<feature type="compositionally biased region" description="Low complexity" evidence="2">
    <location>
        <begin position="330"/>
        <end position="353"/>
    </location>
</feature>
<name>A0A5C6SQT1_FUSOC</name>
<protein>
    <submittedName>
        <fullName evidence="3">Uncharacterized protein</fullName>
    </submittedName>
</protein>